<comment type="caution">
    <text evidence="3">The sequence shown here is derived from an EMBL/GenBank/DDBJ whole genome shotgun (WGS) entry which is preliminary data.</text>
</comment>
<reference evidence="3 4" key="1">
    <citation type="submission" date="2020-10" db="EMBL/GenBank/DDBJ databases">
        <authorList>
            <person name="Peeters C."/>
        </authorList>
    </citation>
    <scope>NUCLEOTIDE SEQUENCE [LARGE SCALE GENOMIC DNA]</scope>
    <source>
        <strain evidence="3 4">LMG 27952</strain>
    </source>
</reference>
<feature type="chain" id="PRO_5046215626" description="Lipocalin-like domain-containing protein" evidence="1">
    <location>
        <begin position="30"/>
        <end position="167"/>
    </location>
</feature>
<name>A0ABN7IJG0_9BURK</name>
<organism evidence="3 4">
    <name type="scientific">Paraburkholderia hiiakae</name>
    <dbReference type="NCBI Taxonomy" id="1081782"/>
    <lineage>
        <taxon>Bacteria</taxon>
        <taxon>Pseudomonadati</taxon>
        <taxon>Pseudomonadota</taxon>
        <taxon>Betaproteobacteria</taxon>
        <taxon>Burkholderiales</taxon>
        <taxon>Burkholderiaceae</taxon>
        <taxon>Paraburkholderia</taxon>
    </lineage>
</organism>
<dbReference type="Pfam" id="PF13924">
    <property type="entry name" value="Lipocalin_5"/>
    <property type="match status" value="1"/>
</dbReference>
<feature type="signal peptide" evidence="1">
    <location>
        <begin position="1"/>
        <end position="29"/>
    </location>
</feature>
<protein>
    <recommendedName>
        <fullName evidence="2">Lipocalin-like domain-containing protein</fullName>
    </recommendedName>
</protein>
<dbReference type="InterPro" id="IPR024311">
    <property type="entry name" value="Lipocalin-like"/>
</dbReference>
<keyword evidence="1" id="KW-0732">Signal</keyword>
<evidence type="ECO:0000256" key="1">
    <source>
        <dbReference type="SAM" id="SignalP"/>
    </source>
</evidence>
<dbReference type="EMBL" id="CAJHCQ010000039">
    <property type="protein sequence ID" value="CAD6561857.1"/>
    <property type="molecule type" value="Genomic_DNA"/>
</dbReference>
<gene>
    <name evidence="3" type="ORF">LMG27952_07600</name>
</gene>
<dbReference type="Proteomes" id="UP000656319">
    <property type="component" value="Unassembled WGS sequence"/>
</dbReference>
<sequence>MKPMLQTLPAAALLTLVLCLVAPKTFSQAAPDVAGSWSLVSLTEYRSGTEVEVLGPHPQGQLIFASDGRYVLVGLRADLPKFASGNRLSGTAEENQRVVQGNFAHFGTYTVDPVAHVIVFHIKNGTFPNWNGEVQRRPFTLDGDRLTYMTPGSFGYGASKVVWQRLK</sequence>
<feature type="domain" description="Lipocalin-like" evidence="2">
    <location>
        <begin position="35"/>
        <end position="149"/>
    </location>
</feature>
<proteinExistence type="predicted"/>
<evidence type="ECO:0000313" key="3">
    <source>
        <dbReference type="EMBL" id="CAD6561857.1"/>
    </source>
</evidence>
<accession>A0ABN7IJG0</accession>
<evidence type="ECO:0000313" key="4">
    <source>
        <dbReference type="Proteomes" id="UP000656319"/>
    </source>
</evidence>
<evidence type="ECO:0000259" key="2">
    <source>
        <dbReference type="Pfam" id="PF13924"/>
    </source>
</evidence>
<keyword evidence="4" id="KW-1185">Reference proteome</keyword>